<dbReference type="RefSeq" id="WP_147632292.1">
    <property type="nucleotide sequence ID" value="NZ_JAJEQE010000024.1"/>
</dbReference>
<dbReference type="Proteomes" id="UP001299235">
    <property type="component" value="Unassembled WGS sequence"/>
</dbReference>
<dbReference type="Pfam" id="PF00430">
    <property type="entry name" value="ATP-synt_B"/>
    <property type="match status" value="1"/>
</dbReference>
<keyword evidence="10 13" id="KW-0066">ATP synthesis</keyword>
<evidence type="ECO:0000256" key="15">
    <source>
        <dbReference type="SAM" id="Coils"/>
    </source>
</evidence>
<keyword evidence="3 13" id="KW-1003">Cell membrane</keyword>
<keyword evidence="8 13" id="KW-0406">Ion transport</keyword>
<evidence type="ECO:0000256" key="8">
    <source>
        <dbReference type="ARBA" id="ARBA00023065"/>
    </source>
</evidence>
<dbReference type="InterPro" id="IPR002146">
    <property type="entry name" value="ATP_synth_b/b'su_bac/chlpt"/>
</dbReference>
<dbReference type="InterPro" id="IPR028987">
    <property type="entry name" value="ATP_synth_B-like_membr_sf"/>
</dbReference>
<protein>
    <recommendedName>
        <fullName evidence="13">ATP synthase subunit b</fullName>
    </recommendedName>
    <alternativeName>
        <fullName evidence="13">ATP synthase F(0) sector subunit b</fullName>
    </alternativeName>
    <alternativeName>
        <fullName evidence="13">ATPase subunit I</fullName>
    </alternativeName>
    <alternativeName>
        <fullName evidence="13">F-type ATPase subunit b</fullName>
        <shortName evidence="13">F-ATPase subunit b</shortName>
    </alternativeName>
</protein>
<evidence type="ECO:0000256" key="9">
    <source>
        <dbReference type="ARBA" id="ARBA00023136"/>
    </source>
</evidence>
<keyword evidence="9 13" id="KW-0472">Membrane</keyword>
<comment type="similarity">
    <text evidence="1 13 14">Belongs to the ATPase B chain family.</text>
</comment>
<evidence type="ECO:0000256" key="6">
    <source>
        <dbReference type="ARBA" id="ARBA00022781"/>
    </source>
</evidence>
<keyword evidence="17" id="KW-1185">Reference proteome</keyword>
<keyword evidence="7 13" id="KW-1133">Transmembrane helix</keyword>
<dbReference type="PANTHER" id="PTHR33445:SF1">
    <property type="entry name" value="ATP SYNTHASE SUBUNIT B"/>
    <property type="match status" value="1"/>
</dbReference>
<evidence type="ECO:0000313" key="17">
    <source>
        <dbReference type="Proteomes" id="UP001299235"/>
    </source>
</evidence>
<keyword evidence="15" id="KW-0175">Coiled coil</keyword>
<dbReference type="InterPro" id="IPR050059">
    <property type="entry name" value="ATP_synthase_B_chain"/>
</dbReference>
<dbReference type="NCBIfam" id="TIGR01144">
    <property type="entry name" value="ATP_synt_b"/>
    <property type="match status" value="1"/>
</dbReference>
<keyword evidence="6 13" id="KW-0375">Hydrogen ion transport</keyword>
<dbReference type="EMBL" id="JAJEQE010000024">
    <property type="protein sequence ID" value="MCC2149244.1"/>
    <property type="molecule type" value="Genomic_DNA"/>
</dbReference>
<feature type="coiled-coil region" evidence="15">
    <location>
        <begin position="52"/>
        <end position="120"/>
    </location>
</feature>
<evidence type="ECO:0000256" key="13">
    <source>
        <dbReference type="HAMAP-Rule" id="MF_01398"/>
    </source>
</evidence>
<evidence type="ECO:0000256" key="3">
    <source>
        <dbReference type="ARBA" id="ARBA00022475"/>
    </source>
</evidence>
<evidence type="ECO:0000256" key="10">
    <source>
        <dbReference type="ARBA" id="ARBA00023310"/>
    </source>
</evidence>
<keyword evidence="2 13" id="KW-0813">Transport</keyword>
<reference evidence="16 17" key="1">
    <citation type="submission" date="2021-10" db="EMBL/GenBank/DDBJ databases">
        <title>Anaerobic single-cell dispensing facilitates the cultivation of human gut bacteria.</title>
        <authorList>
            <person name="Afrizal A."/>
        </authorList>
    </citation>
    <scope>NUCLEOTIDE SEQUENCE [LARGE SCALE GENOMIC DNA]</scope>
    <source>
        <strain evidence="16 17">CLA-AA-H246</strain>
    </source>
</reference>
<comment type="subunit">
    <text evidence="13">F-type ATPases have 2 components, F(1) - the catalytic core - and F(0) - the membrane proton channel. F(1) has five subunits: alpha(3), beta(3), gamma(1), delta(1), epsilon(1). F(0) has three main subunits: a(1), b(2) and c(10-14). The alpha and beta chains form an alternating ring which encloses part of the gamma chain. F(1) is attached to F(0) by a central stalk formed by the gamma and epsilon chains, while a peripheral stalk is formed by the delta and b chains.</text>
</comment>
<dbReference type="HAMAP" id="MF_01398">
    <property type="entry name" value="ATP_synth_b_bprime"/>
    <property type="match status" value="1"/>
</dbReference>
<evidence type="ECO:0000256" key="12">
    <source>
        <dbReference type="ARBA" id="ARBA00037847"/>
    </source>
</evidence>
<evidence type="ECO:0000313" key="16">
    <source>
        <dbReference type="EMBL" id="MCC2149244.1"/>
    </source>
</evidence>
<organism evidence="16 17">
    <name type="scientific">Hominisplanchenecus faecis</name>
    <dbReference type="NCBI Taxonomy" id="2885351"/>
    <lineage>
        <taxon>Bacteria</taxon>
        <taxon>Bacillati</taxon>
        <taxon>Bacillota</taxon>
        <taxon>Clostridia</taxon>
        <taxon>Lachnospirales</taxon>
        <taxon>Lachnospiraceae</taxon>
        <taxon>Hominisplanchenecus</taxon>
    </lineage>
</organism>
<dbReference type="InterPro" id="IPR005864">
    <property type="entry name" value="ATP_synth_F0_bsu_bac"/>
</dbReference>
<keyword evidence="4 13" id="KW-0138">CF(0)</keyword>
<dbReference type="PANTHER" id="PTHR33445">
    <property type="entry name" value="ATP SYNTHASE SUBUNIT B', CHLOROPLASTIC"/>
    <property type="match status" value="1"/>
</dbReference>
<comment type="function">
    <text evidence="13">Component of the F(0) channel, it forms part of the peripheral stalk, linking F(1) to F(0).</text>
</comment>
<comment type="caution">
    <text evidence="16">The sequence shown here is derived from an EMBL/GenBank/DDBJ whole genome shotgun (WGS) entry which is preliminary data.</text>
</comment>
<evidence type="ECO:0000256" key="4">
    <source>
        <dbReference type="ARBA" id="ARBA00022547"/>
    </source>
</evidence>
<dbReference type="SUPFAM" id="SSF81573">
    <property type="entry name" value="F1F0 ATP synthase subunit B, membrane domain"/>
    <property type="match status" value="1"/>
</dbReference>
<name>A0ABS8EWB5_9FIRM</name>
<evidence type="ECO:0000256" key="7">
    <source>
        <dbReference type="ARBA" id="ARBA00022989"/>
    </source>
</evidence>
<accession>A0ABS8EWB5</accession>
<comment type="subcellular location">
    <subcellularLocation>
        <location evidence="13">Cell membrane</location>
        <topology evidence="13">Single-pass membrane protein</topology>
    </subcellularLocation>
    <subcellularLocation>
        <location evidence="12">Endomembrane system</location>
        <topology evidence="12">Single-pass membrane protein</topology>
    </subcellularLocation>
</comment>
<evidence type="ECO:0000256" key="2">
    <source>
        <dbReference type="ARBA" id="ARBA00022448"/>
    </source>
</evidence>
<evidence type="ECO:0000256" key="11">
    <source>
        <dbReference type="ARBA" id="ARBA00025198"/>
    </source>
</evidence>
<dbReference type="CDD" id="cd06503">
    <property type="entry name" value="ATP-synt_Fo_b"/>
    <property type="match status" value="1"/>
</dbReference>
<keyword evidence="5 13" id="KW-0812">Transmembrane</keyword>
<gene>
    <name evidence="13 16" type="primary">atpF</name>
    <name evidence="16" type="ORF">LKD42_08240</name>
</gene>
<sequence>MERLFNLDPQLIHDAVLLALAVFVMFTFLSYLLFNPARDFLKKRQDKIKNDLDTAAADKADARKLKEDYNAKIQNINAEAEEILSQARQKALDNEAKIIAEAKEEAARILSRANAQVELERKAAADDMKKEMIALASLMAEKAVAGAVDAKVQDTMVESTLKEIGEDTWRK</sequence>
<proteinExistence type="inferred from homology"/>
<evidence type="ECO:0000256" key="1">
    <source>
        <dbReference type="ARBA" id="ARBA00005513"/>
    </source>
</evidence>
<comment type="function">
    <text evidence="11 13">F(1)F(0) ATP synthase produces ATP from ADP in the presence of a proton or sodium gradient. F-type ATPases consist of two structural domains, F(1) containing the extramembraneous catalytic core and F(0) containing the membrane proton channel, linked together by a central stalk and a peripheral stalk. During catalysis, ATP synthesis in the catalytic domain of F(1) is coupled via a rotary mechanism of the central stalk subunits to proton translocation.</text>
</comment>
<evidence type="ECO:0000256" key="14">
    <source>
        <dbReference type="RuleBase" id="RU003848"/>
    </source>
</evidence>
<evidence type="ECO:0000256" key="5">
    <source>
        <dbReference type="ARBA" id="ARBA00022692"/>
    </source>
</evidence>
<feature type="transmembrane region" description="Helical" evidence="13">
    <location>
        <begin position="15"/>
        <end position="34"/>
    </location>
</feature>